<dbReference type="RefSeq" id="WP_069847637.1">
    <property type="nucleotide sequence ID" value="NZ_CP014859.1"/>
</dbReference>
<sequence length="285" mass="29191">MTFSIVARDSTTGELGAAVAGCVLAIGARAIIVEPGVAAVSVLAAGGTAEQRGIIDRIKAGTHPESAIAAIDPGREVQCGAVGRAGAGTWTGPDTPAHATDLVEEHYAVQGNLLTLPVVCEAMSETFLDTTGPLARRLLAALRAGQQAGGDVRGQQSAGLVVRSPDANEVLPLDLRVDDHRDPLRELSRLLDVHRAHDLLAGNADRLHEDADLAQRLVDAAERIPGDSLLTGWAAAGAVAHDMAEAPVLAAAADLLSPTFPAWCAHQASLGGPLAPAWRSLGAVG</sequence>
<dbReference type="PANTHER" id="PTHR39328:SF1">
    <property type="entry name" value="BLL2871 PROTEIN"/>
    <property type="match status" value="1"/>
</dbReference>
<dbReference type="AlphaFoldDB" id="A0AAC9MXY2"/>
<reference evidence="2" key="1">
    <citation type="submission" date="2016-03" db="EMBL/GenBank/DDBJ databases">
        <title>Complete genome sequence of the type strain Actinoalloteichus hymeniacidonis DSM 45092.</title>
        <authorList>
            <person name="Schaffert L."/>
            <person name="Albersmeier A."/>
            <person name="Winkler A."/>
            <person name="Kalinowski J."/>
            <person name="Zotchev S."/>
            <person name="Ruckert C."/>
        </authorList>
    </citation>
    <scope>NUCLEOTIDE SEQUENCE [LARGE SCALE GENOMIC DNA]</scope>
    <source>
        <strain evidence="2">HPA177(T) (DSM 45092(T))</strain>
    </source>
</reference>
<dbReference type="PANTHER" id="PTHR39328">
    <property type="entry name" value="BLL2871 PROTEIN"/>
    <property type="match status" value="1"/>
</dbReference>
<dbReference type="KEGG" id="ahm:TL08_07465"/>
<dbReference type="Pfam" id="PF06267">
    <property type="entry name" value="DUF1028"/>
    <property type="match status" value="1"/>
</dbReference>
<gene>
    <name evidence="1" type="ORF">TL08_07465</name>
</gene>
<dbReference type="EMBL" id="CP014859">
    <property type="protein sequence ID" value="AOS62311.1"/>
    <property type="molecule type" value="Genomic_DNA"/>
</dbReference>
<dbReference type="InterPro" id="IPR010430">
    <property type="entry name" value="DUF1028"/>
</dbReference>
<evidence type="ECO:0000313" key="2">
    <source>
        <dbReference type="Proteomes" id="UP000095210"/>
    </source>
</evidence>
<keyword evidence="2" id="KW-1185">Reference proteome</keyword>
<dbReference type="Proteomes" id="UP000095210">
    <property type="component" value="Chromosome"/>
</dbReference>
<dbReference type="Gene3D" id="3.60.20.10">
    <property type="entry name" value="Glutamine Phosphoribosylpyrophosphate, subunit 1, domain 1"/>
    <property type="match status" value="1"/>
</dbReference>
<dbReference type="SUPFAM" id="SSF56235">
    <property type="entry name" value="N-terminal nucleophile aminohydrolases (Ntn hydrolases)"/>
    <property type="match status" value="1"/>
</dbReference>
<proteinExistence type="predicted"/>
<name>A0AAC9MXY2_9PSEU</name>
<organism evidence="1 2">
    <name type="scientific">Actinoalloteichus hymeniacidonis</name>
    <dbReference type="NCBI Taxonomy" id="340345"/>
    <lineage>
        <taxon>Bacteria</taxon>
        <taxon>Bacillati</taxon>
        <taxon>Actinomycetota</taxon>
        <taxon>Actinomycetes</taxon>
        <taxon>Pseudonocardiales</taxon>
        <taxon>Pseudonocardiaceae</taxon>
        <taxon>Actinoalloteichus</taxon>
    </lineage>
</organism>
<dbReference type="InterPro" id="IPR029055">
    <property type="entry name" value="Ntn_hydrolases_N"/>
</dbReference>
<accession>A0AAC9MXY2</accession>
<evidence type="ECO:0000313" key="1">
    <source>
        <dbReference type="EMBL" id="AOS62311.1"/>
    </source>
</evidence>
<protein>
    <submittedName>
        <fullName evidence="1">Uncharacterized protein</fullName>
    </submittedName>
</protein>